<comment type="similarity">
    <text evidence="3">Belongs to the peptidase M20A family.</text>
</comment>
<accession>A0A3E3JYL1</accession>
<dbReference type="Proteomes" id="UP000261080">
    <property type="component" value="Unassembled WGS sequence"/>
</dbReference>
<sequence length="425" mass="47442">MSKIKKIIHDNEEKYIRFLAKLVAFDTSVIRHGEDGQEAKAQEWLAKYLENLGCEIEMFEPDNEKLKEYPGYNAGHSYVNRPNLIATYKGSSGGKTLVLNGHVDTMPSGDLARWKYNPWEMTEEDGKLYGLGTDDMKGGLASAILALQTVIESGYQPRGNIIIQSVVDEEGGGNGSLSCIVERGCNADGVIIAEGTNMEVFPVNRGCWLGEIQVDGKPIHASLKGFGESAIEKMVKIMYSLDELEKKWMTTKRNPLLAPPTFNYGYIQGGVAASTVADHCILKFEVDYFPSEIDKFGCWHKVDKQDVRQEVEDHILAMAKGDPWMKDHLPKITWFQDCSPFETDTSHPLVQQLADVAEEVTGKRVINGMSAGCDARHFTNVAHVPTVVCGPGICHNAHVYNEYLSKQQYFEAIETFANMIMEWTN</sequence>
<dbReference type="PANTHER" id="PTHR43808">
    <property type="entry name" value="ACETYLORNITHINE DEACETYLASE"/>
    <property type="match status" value="1"/>
</dbReference>
<dbReference type="EMBL" id="QVLX01000016">
    <property type="protein sequence ID" value="RGE84449.1"/>
    <property type="molecule type" value="Genomic_DNA"/>
</dbReference>
<evidence type="ECO:0000256" key="4">
    <source>
        <dbReference type="ARBA" id="ARBA00022723"/>
    </source>
</evidence>
<keyword evidence="10" id="KW-1185">Reference proteome</keyword>
<evidence type="ECO:0000256" key="3">
    <source>
        <dbReference type="ARBA" id="ARBA00006247"/>
    </source>
</evidence>
<protein>
    <submittedName>
        <fullName evidence="9">ArgE/DapE family deacylase</fullName>
    </submittedName>
</protein>
<name>A0A3E3JYL1_9FIRM</name>
<evidence type="ECO:0000256" key="6">
    <source>
        <dbReference type="ARBA" id="ARBA00022833"/>
    </source>
</evidence>
<comment type="caution">
    <text evidence="9">The sequence shown here is derived from an EMBL/GenBank/DDBJ whole genome shotgun (WGS) entry which is preliminary data.</text>
</comment>
<feature type="domain" description="Peptidase M20 dimerisation" evidence="8">
    <location>
        <begin position="204"/>
        <end position="290"/>
    </location>
</feature>
<dbReference type="PANTHER" id="PTHR43808:SF25">
    <property type="entry name" value="PEPTIDASE M20 DIMERISATION DOMAIN-CONTAINING PROTEIN"/>
    <property type="match status" value="1"/>
</dbReference>
<dbReference type="InterPro" id="IPR011650">
    <property type="entry name" value="Peptidase_M20_dimer"/>
</dbReference>
<comment type="cofactor">
    <cofactor evidence="2">
        <name>Zn(2+)</name>
        <dbReference type="ChEBI" id="CHEBI:29105"/>
    </cofactor>
</comment>
<evidence type="ECO:0000313" key="10">
    <source>
        <dbReference type="Proteomes" id="UP000261080"/>
    </source>
</evidence>
<organism evidence="9 10">
    <name type="scientific">Sellimonas intestinalis</name>
    <dbReference type="NCBI Taxonomy" id="1653434"/>
    <lineage>
        <taxon>Bacteria</taxon>
        <taxon>Bacillati</taxon>
        <taxon>Bacillota</taxon>
        <taxon>Clostridia</taxon>
        <taxon>Lachnospirales</taxon>
        <taxon>Lachnospiraceae</taxon>
        <taxon>Sellimonas</taxon>
    </lineage>
</organism>
<dbReference type="GO" id="GO:0016787">
    <property type="term" value="F:hydrolase activity"/>
    <property type="evidence" value="ECO:0007669"/>
    <property type="project" value="UniProtKB-KW"/>
</dbReference>
<dbReference type="Pfam" id="PF07687">
    <property type="entry name" value="M20_dimer"/>
    <property type="match status" value="1"/>
</dbReference>
<gene>
    <name evidence="9" type="ORF">DW016_15425</name>
</gene>
<evidence type="ECO:0000259" key="8">
    <source>
        <dbReference type="Pfam" id="PF07687"/>
    </source>
</evidence>
<dbReference type="InterPro" id="IPR036264">
    <property type="entry name" value="Bact_exopeptidase_dim_dom"/>
</dbReference>
<dbReference type="NCBIfam" id="TIGR01910">
    <property type="entry name" value="DapE-ArgE"/>
    <property type="match status" value="1"/>
</dbReference>
<dbReference type="OrthoDB" id="9792335at2"/>
<dbReference type="GO" id="GO:0046872">
    <property type="term" value="F:metal ion binding"/>
    <property type="evidence" value="ECO:0007669"/>
    <property type="project" value="UniProtKB-KW"/>
</dbReference>
<evidence type="ECO:0000256" key="1">
    <source>
        <dbReference type="ARBA" id="ARBA00001941"/>
    </source>
</evidence>
<proteinExistence type="inferred from homology"/>
<dbReference type="Pfam" id="PF01546">
    <property type="entry name" value="Peptidase_M20"/>
    <property type="match status" value="1"/>
</dbReference>
<dbReference type="SUPFAM" id="SSF53187">
    <property type="entry name" value="Zn-dependent exopeptidases"/>
    <property type="match status" value="1"/>
</dbReference>
<evidence type="ECO:0000256" key="7">
    <source>
        <dbReference type="ARBA" id="ARBA00023285"/>
    </source>
</evidence>
<dbReference type="SUPFAM" id="SSF55031">
    <property type="entry name" value="Bacterial exopeptidase dimerisation domain"/>
    <property type="match status" value="1"/>
</dbReference>
<keyword evidence="5" id="KW-0378">Hydrolase</keyword>
<evidence type="ECO:0000313" key="9">
    <source>
        <dbReference type="EMBL" id="RGE84449.1"/>
    </source>
</evidence>
<keyword evidence="6" id="KW-0862">Zinc</keyword>
<keyword evidence="4" id="KW-0479">Metal-binding</keyword>
<dbReference type="Gene3D" id="3.30.70.360">
    <property type="match status" value="1"/>
</dbReference>
<comment type="cofactor">
    <cofactor evidence="1">
        <name>Co(2+)</name>
        <dbReference type="ChEBI" id="CHEBI:48828"/>
    </cofactor>
</comment>
<reference evidence="9 10" key="1">
    <citation type="submission" date="2018-08" db="EMBL/GenBank/DDBJ databases">
        <title>A genome reference for cultivated species of the human gut microbiota.</title>
        <authorList>
            <person name="Zou Y."/>
            <person name="Xue W."/>
            <person name="Luo G."/>
        </authorList>
    </citation>
    <scope>NUCLEOTIDE SEQUENCE [LARGE SCALE GENOMIC DNA]</scope>
    <source>
        <strain evidence="9 10">AF37-2AT</strain>
    </source>
</reference>
<dbReference type="InterPro" id="IPR010182">
    <property type="entry name" value="ArgE/DapE"/>
</dbReference>
<keyword evidence="7" id="KW-0170">Cobalt</keyword>
<evidence type="ECO:0000256" key="2">
    <source>
        <dbReference type="ARBA" id="ARBA00001947"/>
    </source>
</evidence>
<dbReference type="Gene3D" id="3.40.630.10">
    <property type="entry name" value="Zn peptidases"/>
    <property type="match status" value="1"/>
</dbReference>
<dbReference type="AlphaFoldDB" id="A0A3E3JYL1"/>
<dbReference type="InterPro" id="IPR050072">
    <property type="entry name" value="Peptidase_M20A"/>
</dbReference>
<dbReference type="RefSeq" id="WP_024731520.1">
    <property type="nucleotide sequence ID" value="NZ_CALBAT010000018.1"/>
</dbReference>
<dbReference type="InterPro" id="IPR002933">
    <property type="entry name" value="Peptidase_M20"/>
</dbReference>
<evidence type="ECO:0000256" key="5">
    <source>
        <dbReference type="ARBA" id="ARBA00022801"/>
    </source>
</evidence>